<dbReference type="AlphaFoldDB" id="Q484P2"/>
<gene>
    <name evidence="1" type="ordered locus">CPS_1741</name>
</gene>
<evidence type="ECO:0000313" key="1">
    <source>
        <dbReference type="EMBL" id="AAZ26295.1"/>
    </source>
</evidence>
<dbReference type="EMBL" id="CP000083">
    <property type="protein sequence ID" value="AAZ26295.1"/>
    <property type="molecule type" value="Genomic_DNA"/>
</dbReference>
<reference evidence="1" key="1">
    <citation type="journal article" date="2005" name="Proc. Natl. Acad. Sci. U.S.A.">
        <title>The psychrophilic lifestyle as revealed by the genome sequence of Colwellia psychrerythraea 34H through genomic and proteomic analyses.</title>
        <authorList>
            <person name="Methe B.A."/>
            <person name="Nelson K.E."/>
            <person name="Deming J.W."/>
            <person name="Momen B."/>
            <person name="Melamud E."/>
            <person name="Zhang X."/>
            <person name="Moult J."/>
            <person name="Madupu R."/>
            <person name="Nelson W.C."/>
            <person name="Dodson R.J."/>
            <person name="Brinkac L.M."/>
            <person name="Daugherty S.C."/>
            <person name="Durkin A.S."/>
            <person name="DeBoy R.T."/>
            <person name="Kolonay J.F."/>
            <person name="Sullivan S.A."/>
            <person name="Zhou L."/>
            <person name="Davidsen T.M."/>
            <person name="Wu M."/>
            <person name="Huston A.L."/>
            <person name="Lewis M."/>
            <person name="Weaver B."/>
            <person name="Weidman J.F."/>
            <person name="Khouri H."/>
            <person name="Utterback T.R."/>
            <person name="Feldblyum T.V."/>
            <person name="Fraser C.M."/>
        </authorList>
    </citation>
    <scope>NUCLEOTIDE SEQUENCE [LARGE SCALE GENOMIC DNA]</scope>
    <source>
        <strain evidence="1">34H</strain>
    </source>
</reference>
<accession>Q484P2</accession>
<organism evidence="1 2">
    <name type="scientific">Colwellia psychrerythraea (strain 34H / ATCC BAA-681)</name>
    <name type="common">Vibrio psychroerythus</name>
    <dbReference type="NCBI Taxonomy" id="167879"/>
    <lineage>
        <taxon>Bacteria</taxon>
        <taxon>Pseudomonadati</taxon>
        <taxon>Pseudomonadota</taxon>
        <taxon>Gammaproteobacteria</taxon>
        <taxon>Alteromonadales</taxon>
        <taxon>Colwelliaceae</taxon>
        <taxon>Colwellia</taxon>
    </lineage>
</organism>
<dbReference type="KEGG" id="cps:CPS_1741"/>
<dbReference type="Proteomes" id="UP000000547">
    <property type="component" value="Chromosome"/>
</dbReference>
<evidence type="ECO:0000313" key="2">
    <source>
        <dbReference type="Proteomes" id="UP000000547"/>
    </source>
</evidence>
<name>Q484P2_COLP3</name>
<sequence>MVEKKPCWCKAILILSLKNGLSAVYLFINIKNE</sequence>
<protein>
    <submittedName>
        <fullName evidence="1">Uncharacterized protein</fullName>
    </submittedName>
</protein>
<proteinExistence type="predicted"/>
<dbReference type="HOGENOM" id="CLU_3381352_0_0_6"/>